<reference evidence="3" key="1">
    <citation type="journal article" date="2020" name="Nature">
        <title>Giant virus diversity and host interactions through global metagenomics.</title>
        <authorList>
            <person name="Schulz F."/>
            <person name="Roux S."/>
            <person name="Paez-Espino D."/>
            <person name="Jungbluth S."/>
            <person name="Walsh D.A."/>
            <person name="Denef V.J."/>
            <person name="McMahon K.D."/>
            <person name="Konstantinidis K.T."/>
            <person name="Eloe-Fadrosh E.A."/>
            <person name="Kyrpides N.C."/>
            <person name="Woyke T."/>
        </authorList>
    </citation>
    <scope>NUCLEOTIDE SEQUENCE</scope>
    <source>
        <strain evidence="3">GVMAG-M-3300023174-129</strain>
    </source>
</reference>
<keyword evidence="2" id="KW-0812">Transmembrane</keyword>
<protein>
    <submittedName>
        <fullName evidence="3">Uncharacterized protein</fullName>
    </submittedName>
</protein>
<dbReference type="EMBL" id="MN739544">
    <property type="protein sequence ID" value="QHT12378.1"/>
    <property type="molecule type" value="Genomic_DNA"/>
</dbReference>
<keyword evidence="2" id="KW-0472">Membrane</keyword>
<feature type="transmembrane region" description="Helical" evidence="2">
    <location>
        <begin position="118"/>
        <end position="138"/>
    </location>
</feature>
<name>A0A6C0D6H5_9ZZZZ</name>
<evidence type="ECO:0000256" key="1">
    <source>
        <dbReference type="SAM" id="Coils"/>
    </source>
</evidence>
<evidence type="ECO:0000256" key="2">
    <source>
        <dbReference type="SAM" id="Phobius"/>
    </source>
</evidence>
<keyword evidence="2" id="KW-1133">Transmembrane helix</keyword>
<evidence type="ECO:0000313" key="3">
    <source>
        <dbReference type="EMBL" id="QHT12378.1"/>
    </source>
</evidence>
<proteinExistence type="predicted"/>
<keyword evidence="1" id="KW-0175">Coiled coil</keyword>
<feature type="transmembrane region" description="Helical" evidence="2">
    <location>
        <begin position="89"/>
        <end position="111"/>
    </location>
</feature>
<organism evidence="3">
    <name type="scientific">viral metagenome</name>
    <dbReference type="NCBI Taxonomy" id="1070528"/>
    <lineage>
        <taxon>unclassified sequences</taxon>
        <taxon>metagenomes</taxon>
        <taxon>organismal metagenomes</taxon>
    </lineage>
</organism>
<feature type="coiled-coil region" evidence="1">
    <location>
        <begin position="47"/>
        <end position="74"/>
    </location>
</feature>
<sequence length="142" mass="16348">MAPIEDPTAEDILTKNLIDTALYLNDRLSIGNQTNLADKVNSKKSDIETQKIVLQDLRDAIETYNREFIERDNELVQKPANFLNNTQDYSLFILFAGYGVFCVSVLIYIMLYSKKAMLLTMMFVVIAVLLYVLFVFMIQRFG</sequence>
<dbReference type="AlphaFoldDB" id="A0A6C0D6H5"/>
<accession>A0A6C0D6H5</accession>